<evidence type="ECO:0000256" key="5">
    <source>
        <dbReference type="SAM" id="MobiDB-lite"/>
    </source>
</evidence>
<gene>
    <name evidence="6" type="primary">RvY_03543-1</name>
    <name evidence="6" type="synonym">RvY_03543.1</name>
    <name evidence="6" type="ORF">RvY_03543</name>
</gene>
<evidence type="ECO:0000256" key="2">
    <source>
        <dbReference type="ARBA" id="ARBA00023002"/>
    </source>
</evidence>
<feature type="coiled-coil region" evidence="4">
    <location>
        <begin position="137"/>
        <end position="171"/>
    </location>
</feature>
<dbReference type="EMBL" id="BDGG01000002">
    <property type="protein sequence ID" value="GAU91247.1"/>
    <property type="molecule type" value="Genomic_DNA"/>
</dbReference>
<dbReference type="InterPro" id="IPR002347">
    <property type="entry name" value="SDR_fam"/>
</dbReference>
<dbReference type="OrthoDB" id="47007at2759"/>
<keyword evidence="2" id="KW-0560">Oxidoreductase</keyword>
<reference evidence="6 7" key="1">
    <citation type="journal article" date="2016" name="Nat. Commun.">
        <title>Extremotolerant tardigrade genome and improved radiotolerance of human cultured cells by tardigrade-unique protein.</title>
        <authorList>
            <person name="Hashimoto T."/>
            <person name="Horikawa D.D."/>
            <person name="Saito Y."/>
            <person name="Kuwahara H."/>
            <person name="Kozuka-Hata H."/>
            <person name="Shin-I T."/>
            <person name="Minakuchi Y."/>
            <person name="Ohishi K."/>
            <person name="Motoyama A."/>
            <person name="Aizu T."/>
            <person name="Enomoto A."/>
            <person name="Kondo K."/>
            <person name="Tanaka S."/>
            <person name="Hara Y."/>
            <person name="Koshikawa S."/>
            <person name="Sagara H."/>
            <person name="Miura T."/>
            <person name="Yokobori S."/>
            <person name="Miyagawa K."/>
            <person name="Suzuki Y."/>
            <person name="Kubo T."/>
            <person name="Oyama M."/>
            <person name="Kohara Y."/>
            <person name="Fujiyama A."/>
            <person name="Arakawa K."/>
            <person name="Katayama T."/>
            <person name="Toyoda A."/>
            <person name="Kunieda T."/>
        </authorList>
    </citation>
    <scope>NUCLEOTIDE SEQUENCE [LARGE SCALE GENOMIC DNA]</scope>
    <source>
        <strain evidence="6 7">YOKOZUNA-1</strain>
    </source>
</reference>
<evidence type="ECO:0000256" key="3">
    <source>
        <dbReference type="RuleBase" id="RU000363"/>
    </source>
</evidence>
<name>A0A1D1UVH3_RAMVA</name>
<dbReference type="Pfam" id="PF13561">
    <property type="entry name" value="adh_short_C2"/>
    <property type="match status" value="1"/>
</dbReference>
<dbReference type="PRINTS" id="PR00081">
    <property type="entry name" value="GDHRDH"/>
</dbReference>
<dbReference type="SUPFAM" id="SSF51735">
    <property type="entry name" value="NAD(P)-binding Rossmann-fold domains"/>
    <property type="match status" value="1"/>
</dbReference>
<dbReference type="InterPro" id="IPR036291">
    <property type="entry name" value="NAD(P)-bd_dom_sf"/>
</dbReference>
<feature type="region of interest" description="Disordered" evidence="5">
    <location>
        <begin position="61"/>
        <end position="88"/>
    </location>
</feature>
<accession>A0A1D1UVH3</accession>
<proteinExistence type="inferred from homology"/>
<dbReference type="AlphaFoldDB" id="A0A1D1UVH3"/>
<evidence type="ECO:0000256" key="4">
    <source>
        <dbReference type="SAM" id="Coils"/>
    </source>
</evidence>
<sequence length="390" mass="42504">MPALCRIVAVVVRLSRRAVSCFPVPAAKPTLPLISRQISRQISREYSSRSKMEAISKAFKNATGQGEHEQAEGMEHKPKTGQTQEGEGSIGKEYKMDAKPVAYSPLYKPAGKLRGKVALITGGDSGIGKSTAIHMALEGADIAIACLQEEMKDAQETKRLIESDVETLVREMIKINPDSEKEFLEEMKTVRKEGDARCMIVTGDVGNPEVCRSIVKQVIDNYGRINILVNNAAEQTLEKDFLQVPDEEIERTFRTNIFSMFYLSKAVLPQMKKGDVILNCTSVTAYGGHAELIPYASTKGAIVSFTRSLAANLAEKGIRVNGVAPGPILTPLIPATFTSDKVKKHGDNVPMKRQGQPCEVASCFVFLASFDSNYMTGQVLHPNGGKPVNG</sequence>
<dbReference type="GO" id="GO:0016614">
    <property type="term" value="F:oxidoreductase activity, acting on CH-OH group of donors"/>
    <property type="evidence" value="ECO:0007669"/>
    <property type="project" value="UniProtKB-ARBA"/>
</dbReference>
<dbReference type="Pfam" id="PF00106">
    <property type="entry name" value="adh_short"/>
    <property type="match status" value="1"/>
</dbReference>
<dbReference type="Gene3D" id="3.40.50.720">
    <property type="entry name" value="NAD(P)-binding Rossmann-like Domain"/>
    <property type="match status" value="1"/>
</dbReference>
<dbReference type="PROSITE" id="PS00061">
    <property type="entry name" value="ADH_SHORT"/>
    <property type="match status" value="1"/>
</dbReference>
<dbReference type="FunFam" id="3.40.50.720:FF:000084">
    <property type="entry name" value="Short-chain dehydrogenase reductase"/>
    <property type="match status" value="1"/>
</dbReference>
<keyword evidence="4" id="KW-0175">Coiled coil</keyword>
<dbReference type="InterPro" id="IPR020904">
    <property type="entry name" value="Sc_DH/Rdtase_CS"/>
</dbReference>
<evidence type="ECO:0000256" key="1">
    <source>
        <dbReference type="ARBA" id="ARBA00006484"/>
    </source>
</evidence>
<comment type="similarity">
    <text evidence="1 3">Belongs to the short-chain dehydrogenases/reductases (SDR) family.</text>
</comment>
<organism evidence="6 7">
    <name type="scientific">Ramazzottius varieornatus</name>
    <name type="common">Water bear</name>
    <name type="synonym">Tardigrade</name>
    <dbReference type="NCBI Taxonomy" id="947166"/>
    <lineage>
        <taxon>Eukaryota</taxon>
        <taxon>Metazoa</taxon>
        <taxon>Ecdysozoa</taxon>
        <taxon>Tardigrada</taxon>
        <taxon>Eutardigrada</taxon>
        <taxon>Parachela</taxon>
        <taxon>Hypsibioidea</taxon>
        <taxon>Ramazzottiidae</taxon>
        <taxon>Ramazzottius</taxon>
    </lineage>
</organism>
<evidence type="ECO:0000313" key="6">
    <source>
        <dbReference type="EMBL" id="GAU91247.1"/>
    </source>
</evidence>
<dbReference type="STRING" id="947166.A0A1D1UVH3"/>
<feature type="compositionally biased region" description="Basic and acidic residues" evidence="5">
    <location>
        <begin position="66"/>
        <end position="78"/>
    </location>
</feature>
<dbReference type="PANTHER" id="PTHR48107:SF16">
    <property type="entry name" value="NADPH-DEPENDENT ALDEHYDE REDUCTASE 1, CHLOROPLASTIC"/>
    <property type="match status" value="1"/>
</dbReference>
<keyword evidence="7" id="KW-1185">Reference proteome</keyword>
<comment type="caution">
    <text evidence="6">The sequence shown here is derived from an EMBL/GenBank/DDBJ whole genome shotgun (WGS) entry which is preliminary data.</text>
</comment>
<dbReference type="Proteomes" id="UP000186922">
    <property type="component" value="Unassembled WGS sequence"/>
</dbReference>
<dbReference type="PRINTS" id="PR00080">
    <property type="entry name" value="SDRFAMILY"/>
</dbReference>
<evidence type="ECO:0000313" key="7">
    <source>
        <dbReference type="Proteomes" id="UP000186922"/>
    </source>
</evidence>
<dbReference type="PANTHER" id="PTHR48107">
    <property type="entry name" value="NADPH-DEPENDENT ALDEHYDE REDUCTASE-LIKE PROTEIN, CHLOROPLASTIC-RELATED"/>
    <property type="match status" value="1"/>
</dbReference>
<protein>
    <submittedName>
        <fullName evidence="6">Uncharacterized protein</fullName>
    </submittedName>
</protein>